<keyword evidence="2" id="KW-0812">Transmembrane</keyword>
<evidence type="ECO:0000256" key="1">
    <source>
        <dbReference type="ARBA" id="ARBA00010894"/>
    </source>
</evidence>
<keyword evidence="2" id="KW-1133">Transmembrane helix</keyword>
<gene>
    <name evidence="3" type="ORF">H2072_01145</name>
</gene>
<dbReference type="AlphaFoldDB" id="A0A838XUR2"/>
<dbReference type="EMBL" id="JACETL010000006">
    <property type="protein sequence ID" value="MBA4692334.1"/>
    <property type="molecule type" value="Genomic_DNA"/>
</dbReference>
<sequence length="171" mass="19088">MTSASAILFGFASYAFVLLSIFRLFRINYFNPIVKIFATYLEPISKNIFFFLPPLIAAIAFALVLKFISFYLAYSSGYESLSLFYIAVIDVINSGFRILFYCVIGSVVLSWIAPGNNHPLLQIVEEISAGVLDPIRKFLPPMGGLDFTPIIGLLILNLINSSFIQIIRSLL</sequence>
<organism evidence="3 4">
    <name type="scientific">SAR86 cluster bacterium</name>
    <dbReference type="NCBI Taxonomy" id="2030880"/>
    <lineage>
        <taxon>Bacteria</taxon>
        <taxon>Pseudomonadati</taxon>
        <taxon>Pseudomonadota</taxon>
        <taxon>Gammaproteobacteria</taxon>
        <taxon>SAR86 cluster</taxon>
    </lineage>
</organism>
<comment type="caution">
    <text evidence="3">The sequence shown here is derived from an EMBL/GenBank/DDBJ whole genome shotgun (WGS) entry which is preliminary data.</text>
</comment>
<keyword evidence="2" id="KW-0472">Membrane</keyword>
<evidence type="ECO:0000313" key="3">
    <source>
        <dbReference type="EMBL" id="MBA4692334.1"/>
    </source>
</evidence>
<name>A0A838XUR2_9GAMM</name>
<evidence type="ECO:0000313" key="4">
    <source>
        <dbReference type="Proteomes" id="UP000551848"/>
    </source>
</evidence>
<feature type="transmembrane region" description="Helical" evidence="2">
    <location>
        <begin position="6"/>
        <end position="26"/>
    </location>
</feature>
<dbReference type="PANTHER" id="PTHR33219">
    <property type="entry name" value="YLMG HOMOLOG PROTEIN 2, CHLOROPLASTIC"/>
    <property type="match status" value="1"/>
</dbReference>
<feature type="transmembrane region" description="Helical" evidence="2">
    <location>
        <begin position="71"/>
        <end position="89"/>
    </location>
</feature>
<proteinExistence type="inferred from homology"/>
<feature type="transmembrane region" description="Helical" evidence="2">
    <location>
        <begin position="96"/>
        <end position="113"/>
    </location>
</feature>
<protein>
    <submittedName>
        <fullName evidence="3">YggT family protein</fullName>
    </submittedName>
</protein>
<accession>A0A838XUR2</accession>
<feature type="transmembrane region" description="Helical" evidence="2">
    <location>
        <begin position="147"/>
        <end position="167"/>
    </location>
</feature>
<dbReference type="GO" id="GO:0016020">
    <property type="term" value="C:membrane"/>
    <property type="evidence" value="ECO:0007669"/>
    <property type="project" value="InterPro"/>
</dbReference>
<comment type="similarity">
    <text evidence="1">Belongs to the YggT family.</text>
</comment>
<dbReference type="PANTHER" id="PTHR33219:SF14">
    <property type="entry name" value="PROTEIN COFACTOR ASSEMBLY OF COMPLEX C SUBUNIT B CCB3, CHLOROPLASTIC-RELATED"/>
    <property type="match status" value="1"/>
</dbReference>
<dbReference type="Pfam" id="PF02325">
    <property type="entry name" value="CCB3_YggT"/>
    <property type="match status" value="1"/>
</dbReference>
<reference evidence="3 4" key="1">
    <citation type="submission" date="2020-06" db="EMBL/GenBank/DDBJ databases">
        <title>Dysbiosis in marine aquaculture revealed through microbiome analysis: reverse ecology for environmental sustainability.</title>
        <authorList>
            <person name="Haro-Moreno J.M."/>
            <person name="Coutinho F.H."/>
            <person name="Zaragoza-Solas A."/>
            <person name="Picazo A."/>
            <person name="Almagro-Moreno S."/>
            <person name="Lopez-Perez M."/>
        </authorList>
    </citation>
    <scope>NUCLEOTIDE SEQUENCE [LARGE SCALE GENOMIC DNA]</scope>
    <source>
        <strain evidence="3">MCMED-G41</strain>
    </source>
</reference>
<dbReference type="Proteomes" id="UP000551848">
    <property type="component" value="Unassembled WGS sequence"/>
</dbReference>
<feature type="transmembrane region" description="Helical" evidence="2">
    <location>
        <begin position="47"/>
        <end position="65"/>
    </location>
</feature>
<dbReference type="InterPro" id="IPR003425">
    <property type="entry name" value="CCB3/YggT"/>
</dbReference>
<evidence type="ECO:0000256" key="2">
    <source>
        <dbReference type="SAM" id="Phobius"/>
    </source>
</evidence>